<protein>
    <submittedName>
        <fullName evidence="2">Uncharacterized protein</fullName>
    </submittedName>
</protein>
<proteinExistence type="predicted"/>
<feature type="region of interest" description="Disordered" evidence="1">
    <location>
        <begin position="39"/>
        <end position="100"/>
    </location>
</feature>
<evidence type="ECO:0000256" key="1">
    <source>
        <dbReference type="SAM" id="MobiDB-lite"/>
    </source>
</evidence>
<keyword evidence="3" id="KW-1185">Reference proteome</keyword>
<accession>A0ABS1CKI9</accession>
<sequence length="100" mass="10699">MSIALQVYIALTEAKDDDTRARIIANGFEALEARLAQLTAHSTQAEPPEPELGMQSANSTPARGTALTGTQHGEPSETPRDVGNTADLQAWLHEHPAPKD</sequence>
<dbReference type="RefSeq" id="WP_200239856.1">
    <property type="nucleotide sequence ID" value="NZ_NRRV01000045.1"/>
</dbReference>
<gene>
    <name evidence="2" type="ORF">CKO31_16745</name>
</gene>
<comment type="caution">
    <text evidence="2">The sequence shown here is derived from an EMBL/GenBank/DDBJ whole genome shotgun (WGS) entry which is preliminary data.</text>
</comment>
<name>A0ABS1CKI9_9GAMM</name>
<feature type="compositionally biased region" description="Polar residues" evidence="1">
    <location>
        <begin position="55"/>
        <end position="73"/>
    </location>
</feature>
<organism evidence="2 3">
    <name type="scientific">Thiohalocapsa halophila</name>
    <dbReference type="NCBI Taxonomy" id="69359"/>
    <lineage>
        <taxon>Bacteria</taxon>
        <taxon>Pseudomonadati</taxon>
        <taxon>Pseudomonadota</taxon>
        <taxon>Gammaproteobacteria</taxon>
        <taxon>Chromatiales</taxon>
        <taxon>Chromatiaceae</taxon>
        <taxon>Thiohalocapsa</taxon>
    </lineage>
</organism>
<evidence type="ECO:0000313" key="2">
    <source>
        <dbReference type="EMBL" id="MBK1632354.1"/>
    </source>
</evidence>
<reference evidence="2 3" key="1">
    <citation type="journal article" date="2020" name="Microorganisms">
        <title>Osmotic Adaptation and Compatible Solute Biosynthesis of Phototrophic Bacteria as Revealed from Genome Analyses.</title>
        <authorList>
            <person name="Imhoff J.F."/>
            <person name="Rahn T."/>
            <person name="Kunzel S."/>
            <person name="Keller A."/>
            <person name="Neulinger S.C."/>
        </authorList>
    </citation>
    <scope>NUCLEOTIDE SEQUENCE [LARGE SCALE GENOMIC DNA]</scope>
    <source>
        <strain evidence="2 3">DSM 6210</strain>
    </source>
</reference>
<dbReference type="Proteomes" id="UP000748752">
    <property type="component" value="Unassembled WGS sequence"/>
</dbReference>
<evidence type="ECO:0000313" key="3">
    <source>
        <dbReference type="Proteomes" id="UP000748752"/>
    </source>
</evidence>
<dbReference type="EMBL" id="NRRV01000045">
    <property type="protein sequence ID" value="MBK1632354.1"/>
    <property type="molecule type" value="Genomic_DNA"/>
</dbReference>